<proteinExistence type="predicted"/>
<comment type="caution">
    <text evidence="2">The sequence shown here is derived from an EMBL/GenBank/DDBJ whole genome shotgun (WGS) entry which is preliminary data.</text>
</comment>
<evidence type="ECO:0000313" key="2">
    <source>
        <dbReference type="EMBL" id="MBF6296386.1"/>
    </source>
</evidence>
<evidence type="ECO:0000256" key="1">
    <source>
        <dbReference type="SAM" id="MobiDB-lite"/>
    </source>
</evidence>
<feature type="region of interest" description="Disordered" evidence="1">
    <location>
        <begin position="212"/>
        <end position="258"/>
    </location>
</feature>
<accession>A0ABS0CIF7</accession>
<sequence length="258" mass="24514">MRSGPDALAAGPVGDPCSVWSAPGFGPATPGAGELTDAGGAVFDSLPAVAPADSADVSPAGLFAVVPLAGPGVGADGRLAGAGAGADGPLVADRDAGVPGAPGFPDAAAGRVAEFVPLIVASAVPGPPDAPVAGFALGCCAEPVLPAGPDAGEFLGAEPEAESGAEGPLGRDAAVFAAPGLAGAVLASADFGAAEFAFFWASALPPDVCPWSPPEDARDVGTPPCPEAEPFPSEADSSAPRGDAGAVHAAQVPGRRCG</sequence>
<reference evidence="2 3" key="1">
    <citation type="submission" date="2020-10" db="EMBL/GenBank/DDBJ databases">
        <title>Identification of Nocardia species via Next-generation sequencing and recognition of intraspecies genetic diversity.</title>
        <authorList>
            <person name="Li P."/>
            <person name="Li P."/>
            <person name="Lu B."/>
        </authorList>
    </citation>
    <scope>NUCLEOTIDE SEQUENCE [LARGE SCALE GENOMIC DNA]</scope>
    <source>
        <strain evidence="2 3">BJ06-0157</strain>
    </source>
</reference>
<gene>
    <name evidence="2" type="ORF">IU459_02380</name>
</gene>
<name>A0ABS0CIF7_9NOCA</name>
<evidence type="ECO:0000313" key="3">
    <source>
        <dbReference type="Proteomes" id="UP000702209"/>
    </source>
</evidence>
<dbReference type="EMBL" id="JADLQX010000001">
    <property type="protein sequence ID" value="MBF6296386.1"/>
    <property type="molecule type" value="Genomic_DNA"/>
</dbReference>
<dbReference type="Proteomes" id="UP000702209">
    <property type="component" value="Unassembled WGS sequence"/>
</dbReference>
<protein>
    <submittedName>
        <fullName evidence="2">Uncharacterized protein</fullName>
    </submittedName>
</protein>
<organism evidence="2 3">
    <name type="scientific">Nocardia amamiensis</name>
    <dbReference type="NCBI Taxonomy" id="404578"/>
    <lineage>
        <taxon>Bacteria</taxon>
        <taxon>Bacillati</taxon>
        <taxon>Actinomycetota</taxon>
        <taxon>Actinomycetes</taxon>
        <taxon>Mycobacteriales</taxon>
        <taxon>Nocardiaceae</taxon>
        <taxon>Nocardia</taxon>
    </lineage>
</organism>
<dbReference type="RefSeq" id="WP_195127735.1">
    <property type="nucleotide sequence ID" value="NZ_JADLQX010000001.1"/>
</dbReference>
<keyword evidence="3" id="KW-1185">Reference proteome</keyword>